<dbReference type="GeneID" id="110979672"/>
<proteinExistence type="predicted"/>
<feature type="region of interest" description="Disordered" evidence="1">
    <location>
        <begin position="20"/>
        <end position="74"/>
    </location>
</feature>
<feature type="region of interest" description="Disordered" evidence="1">
    <location>
        <begin position="165"/>
        <end position="185"/>
    </location>
</feature>
<protein>
    <submittedName>
        <fullName evidence="3">Uncharacterized protein LOC110979672</fullName>
    </submittedName>
</protein>
<accession>A0A8B7YDP2</accession>
<dbReference type="RefSeq" id="XP_022091374.1">
    <property type="nucleotide sequence ID" value="XM_022235682.1"/>
</dbReference>
<feature type="region of interest" description="Disordered" evidence="1">
    <location>
        <begin position="665"/>
        <end position="687"/>
    </location>
</feature>
<evidence type="ECO:0000256" key="1">
    <source>
        <dbReference type="SAM" id="MobiDB-lite"/>
    </source>
</evidence>
<keyword evidence="2" id="KW-1185">Reference proteome</keyword>
<feature type="region of interest" description="Disordered" evidence="1">
    <location>
        <begin position="523"/>
        <end position="544"/>
    </location>
</feature>
<evidence type="ECO:0000313" key="2">
    <source>
        <dbReference type="Proteomes" id="UP000694845"/>
    </source>
</evidence>
<dbReference type="OrthoDB" id="10161571at2759"/>
<name>A0A8B7YDP2_ACAPL</name>
<feature type="region of interest" description="Disordered" evidence="1">
    <location>
        <begin position="583"/>
        <end position="615"/>
    </location>
</feature>
<dbReference type="Proteomes" id="UP000694845">
    <property type="component" value="Unplaced"/>
</dbReference>
<evidence type="ECO:0000313" key="3">
    <source>
        <dbReference type="RefSeq" id="XP_022091374.1"/>
    </source>
</evidence>
<reference evidence="3" key="1">
    <citation type="submission" date="2025-08" db="UniProtKB">
        <authorList>
            <consortium name="RefSeq"/>
        </authorList>
    </citation>
    <scope>IDENTIFICATION</scope>
</reference>
<sequence>MSARPARPVVQVRHRYLAGDKPQFLIENASKRPEARVGGTSTEPRRAPKKKDVKLTVSRSADVHTARRGPGSAENRLLGKIRGELSSKRNISGANPTPIIIGDLWKPMQTRHSTTQEKVDFTNNATAGSHSQRVLAYDCYNTRREAKKLLHNSQSGINQLLRNQRERVSGSRYHAQSAGPSTTRTRNHRIGEVAGYQIFGGELPRTSVYNLNERIVSSVSDLSSVSFGSVELDATDNGIAAGLERLSGSKDWIQDVPKNEDQSFPCVVEDGDPVLSGKMLSNNPTPSSGAITARNIERIEHKVNLKKTGSEGKNGSVPFSRLPVDNTSRQRTVGNTVESGLVAGDTFRFYAPSEGQVMRNGALPKSMDESRIVGRENGTKELPDCSMCPMCRAEAALQAAGLEEVTLGNSEKLGEGELGFLSAPRVESNIFHRVGEESLQESEVPVLDLVAKETTDQTLERRSRSSIQLFSEVPRPPSFVEHNMIDSYGKNGISARQPHTGLKTVNQRSVAQAVMLDVDLKAKHKSAETAGARSPKRDLDPRPGNGAIVVMGNRLARGDRFEQHRPSPPNVTKWQHVDVALPSRQTSPRGTVTGTGKGGTPDLSPNTRYPPASSAMDHRIPLIIWKKLQQLESPPQHDNRKTDHGYGSQLAVPVGSYGSRSARFAPRQVRGGLGEEFTPRSSSTTSSIVVHIPTAGVTSDDIDCPPNSPTAD</sequence>
<gene>
    <name evidence="3" type="primary">LOC110979672</name>
</gene>
<dbReference type="OMA" id="CYNTRRE"/>
<organism evidence="2 3">
    <name type="scientific">Acanthaster planci</name>
    <name type="common">Crown-of-thorns starfish</name>
    <dbReference type="NCBI Taxonomy" id="133434"/>
    <lineage>
        <taxon>Eukaryota</taxon>
        <taxon>Metazoa</taxon>
        <taxon>Echinodermata</taxon>
        <taxon>Eleutherozoa</taxon>
        <taxon>Asterozoa</taxon>
        <taxon>Asteroidea</taxon>
        <taxon>Valvatacea</taxon>
        <taxon>Valvatida</taxon>
        <taxon>Acanthasteridae</taxon>
        <taxon>Acanthaster</taxon>
    </lineage>
</organism>
<dbReference type="AlphaFoldDB" id="A0A8B7YDP2"/>
<dbReference type="KEGG" id="aplc:110979672"/>
<feature type="region of interest" description="Disordered" evidence="1">
    <location>
        <begin position="307"/>
        <end position="326"/>
    </location>
</feature>